<dbReference type="CDD" id="cd02999">
    <property type="entry name" value="PDI_a_ERp44_like"/>
    <property type="match status" value="1"/>
</dbReference>
<dbReference type="SUPFAM" id="SSF52833">
    <property type="entry name" value="Thioredoxin-like"/>
    <property type="match status" value="1"/>
</dbReference>
<evidence type="ECO:0000256" key="1">
    <source>
        <dbReference type="ARBA" id="ARBA00004167"/>
    </source>
</evidence>
<evidence type="ECO:0000256" key="5">
    <source>
        <dbReference type="ARBA" id="ARBA00023136"/>
    </source>
</evidence>
<keyword evidence="3 8" id="KW-0732">Signal</keyword>
<name>A0AAV8S5J1_9ROSI</name>
<evidence type="ECO:0000256" key="6">
    <source>
        <dbReference type="ARBA" id="ARBA00023180"/>
    </source>
</evidence>
<comment type="caution">
    <text evidence="10">The sequence shown here is derived from an EMBL/GenBank/DDBJ whole genome shotgun (WGS) entry which is preliminary data.</text>
</comment>
<protein>
    <recommendedName>
        <fullName evidence="9">Thioredoxin domain-containing protein</fullName>
    </recommendedName>
</protein>
<dbReference type="InterPro" id="IPR036249">
    <property type="entry name" value="Thioredoxin-like_sf"/>
</dbReference>
<evidence type="ECO:0000256" key="7">
    <source>
        <dbReference type="SAM" id="Phobius"/>
    </source>
</evidence>
<feature type="domain" description="Thioredoxin" evidence="9">
    <location>
        <begin position="86"/>
        <end position="167"/>
    </location>
</feature>
<dbReference type="InterPro" id="IPR044606">
    <property type="entry name" value="APRL4/6"/>
</dbReference>
<keyword evidence="5 7" id="KW-0472">Membrane</keyword>
<dbReference type="Gene3D" id="3.40.30.10">
    <property type="entry name" value="Glutaredoxin"/>
    <property type="match status" value="1"/>
</dbReference>
<comment type="subcellular location">
    <subcellularLocation>
        <location evidence="1">Membrane</location>
        <topology evidence="1">Single-pass membrane protein</topology>
    </subcellularLocation>
</comment>
<keyword evidence="6" id="KW-0325">Glycoprotein</keyword>
<proteinExistence type="predicted"/>
<evidence type="ECO:0000256" key="8">
    <source>
        <dbReference type="SAM" id="SignalP"/>
    </source>
</evidence>
<dbReference type="PANTHER" id="PTHR46854:SF1">
    <property type="entry name" value="5'-ADENYLYLSULFATE REDUCTASE-LIKE 4-RELATED"/>
    <property type="match status" value="1"/>
</dbReference>
<dbReference type="PANTHER" id="PTHR46854">
    <property type="entry name" value="5'-ADENYLYLSULFATE REDUCTASE-LIKE 4-RELATED"/>
    <property type="match status" value="1"/>
</dbReference>
<keyword evidence="11" id="KW-1185">Reference proteome</keyword>
<feature type="transmembrane region" description="Helical" evidence="7">
    <location>
        <begin position="224"/>
        <end position="251"/>
    </location>
</feature>
<evidence type="ECO:0000259" key="9">
    <source>
        <dbReference type="Pfam" id="PF00085"/>
    </source>
</evidence>
<gene>
    <name evidence="10" type="ORF">K2173_023844</name>
</gene>
<evidence type="ECO:0000313" key="11">
    <source>
        <dbReference type="Proteomes" id="UP001159364"/>
    </source>
</evidence>
<keyword evidence="4 7" id="KW-1133">Transmembrane helix</keyword>
<feature type="signal peptide" evidence="8">
    <location>
        <begin position="1"/>
        <end position="27"/>
    </location>
</feature>
<evidence type="ECO:0000313" key="10">
    <source>
        <dbReference type="EMBL" id="KAJ8747444.1"/>
    </source>
</evidence>
<dbReference type="Proteomes" id="UP001159364">
    <property type="component" value="Unassembled WGS sequence"/>
</dbReference>
<dbReference type="InterPro" id="IPR013766">
    <property type="entry name" value="Thioredoxin_domain"/>
</dbReference>
<accession>A0AAV8S5J1</accession>
<evidence type="ECO:0000256" key="4">
    <source>
        <dbReference type="ARBA" id="ARBA00022989"/>
    </source>
</evidence>
<dbReference type="GO" id="GO:0016020">
    <property type="term" value="C:membrane"/>
    <property type="evidence" value="ECO:0007669"/>
    <property type="project" value="UniProtKB-SubCell"/>
</dbReference>
<evidence type="ECO:0000256" key="3">
    <source>
        <dbReference type="ARBA" id="ARBA00022729"/>
    </source>
</evidence>
<dbReference type="Pfam" id="PF00085">
    <property type="entry name" value="Thioredoxin"/>
    <property type="match status" value="1"/>
</dbReference>
<feature type="chain" id="PRO_5043619815" description="Thioredoxin domain-containing protein" evidence="8">
    <location>
        <begin position="28"/>
        <end position="323"/>
    </location>
</feature>
<keyword evidence="2 7" id="KW-0812">Transmembrane</keyword>
<sequence length="323" mass="35965">MGGRIGVGLLLLLILILICGWLPYSYSSAASPAQSARVSMCRLQSLSDSIFGIRDQNDDGGYLHVTGVTEGDEGSLLKALDVLHKNNHTFVAVLFYASWCPFSRNFRPIFSLLSSLYPSIHHLAIEESSVRPMTLHNYKVHGFPRLFLLNSTMRVRYHGSRGLDSLVLFYTDVTGIQTASLDKGVLDKIARPPNYENHDQIEQENCPFPWARSPDKWFAQETCLALATAFVILRSLYLFLPALHVLARVLWRRRIRIIRLGSLLDHAGALSNQVVQLCISFKEPCGKRNLQEGAINARAWASKSLVTVSIGDSNSSRGPPVSE</sequence>
<reference evidence="10 11" key="1">
    <citation type="submission" date="2021-09" db="EMBL/GenBank/DDBJ databases">
        <title>Genomic insights and catalytic innovation underlie evolution of tropane alkaloids biosynthesis.</title>
        <authorList>
            <person name="Wang Y.-J."/>
            <person name="Tian T."/>
            <person name="Huang J.-P."/>
            <person name="Huang S.-X."/>
        </authorList>
    </citation>
    <scope>NUCLEOTIDE SEQUENCE [LARGE SCALE GENOMIC DNA]</scope>
    <source>
        <strain evidence="10">KIB-2018</strain>
        <tissue evidence="10">Leaf</tissue>
    </source>
</reference>
<dbReference type="EMBL" id="JAIWQS010000162">
    <property type="protein sequence ID" value="KAJ8747444.1"/>
    <property type="molecule type" value="Genomic_DNA"/>
</dbReference>
<evidence type="ECO:0000256" key="2">
    <source>
        <dbReference type="ARBA" id="ARBA00022692"/>
    </source>
</evidence>
<dbReference type="AlphaFoldDB" id="A0AAV8S5J1"/>
<organism evidence="10 11">
    <name type="scientific">Erythroxylum novogranatense</name>
    <dbReference type="NCBI Taxonomy" id="1862640"/>
    <lineage>
        <taxon>Eukaryota</taxon>
        <taxon>Viridiplantae</taxon>
        <taxon>Streptophyta</taxon>
        <taxon>Embryophyta</taxon>
        <taxon>Tracheophyta</taxon>
        <taxon>Spermatophyta</taxon>
        <taxon>Magnoliopsida</taxon>
        <taxon>eudicotyledons</taxon>
        <taxon>Gunneridae</taxon>
        <taxon>Pentapetalae</taxon>
        <taxon>rosids</taxon>
        <taxon>fabids</taxon>
        <taxon>Malpighiales</taxon>
        <taxon>Erythroxylaceae</taxon>
        <taxon>Erythroxylum</taxon>
    </lineage>
</organism>